<evidence type="ECO:0000313" key="3">
    <source>
        <dbReference type="Proteomes" id="UP000324800"/>
    </source>
</evidence>
<organism evidence="2 3">
    <name type="scientific">Streblomastix strix</name>
    <dbReference type="NCBI Taxonomy" id="222440"/>
    <lineage>
        <taxon>Eukaryota</taxon>
        <taxon>Metamonada</taxon>
        <taxon>Preaxostyla</taxon>
        <taxon>Oxymonadida</taxon>
        <taxon>Streblomastigidae</taxon>
        <taxon>Streblomastix</taxon>
    </lineage>
</organism>
<dbReference type="PANTHER" id="PTHR24348:SF68">
    <property type="entry name" value="SERINE_THREONINE-PROTEIN KINASE ATG1C"/>
    <property type="match status" value="1"/>
</dbReference>
<dbReference type="AlphaFoldDB" id="A0A5J4UZN2"/>
<dbReference type="SUPFAM" id="SSF56112">
    <property type="entry name" value="Protein kinase-like (PK-like)"/>
    <property type="match status" value="1"/>
</dbReference>
<dbReference type="OrthoDB" id="408964at2759"/>
<dbReference type="GO" id="GO:0004674">
    <property type="term" value="F:protein serine/threonine kinase activity"/>
    <property type="evidence" value="ECO:0007669"/>
    <property type="project" value="InterPro"/>
</dbReference>
<dbReference type="PANTHER" id="PTHR24348">
    <property type="entry name" value="SERINE/THREONINE-PROTEIN KINASE UNC-51-RELATED"/>
    <property type="match status" value="1"/>
</dbReference>
<name>A0A5J4UZN2_9EUKA</name>
<feature type="non-terminal residue" evidence="2">
    <location>
        <position position="92"/>
    </location>
</feature>
<dbReference type="GO" id="GO:0005737">
    <property type="term" value="C:cytoplasm"/>
    <property type="evidence" value="ECO:0007669"/>
    <property type="project" value="TreeGrafter"/>
</dbReference>
<dbReference type="GO" id="GO:0010506">
    <property type="term" value="P:regulation of autophagy"/>
    <property type="evidence" value="ECO:0007669"/>
    <property type="project" value="InterPro"/>
</dbReference>
<dbReference type="PROSITE" id="PS50011">
    <property type="entry name" value="PROTEIN_KINASE_DOM"/>
    <property type="match status" value="1"/>
</dbReference>
<dbReference type="InterPro" id="IPR011009">
    <property type="entry name" value="Kinase-like_dom_sf"/>
</dbReference>
<dbReference type="InterPro" id="IPR045269">
    <property type="entry name" value="Atg1-like"/>
</dbReference>
<comment type="caution">
    <text evidence="2">The sequence shown here is derived from an EMBL/GenBank/DDBJ whole genome shotgun (WGS) entry which is preliminary data.</text>
</comment>
<dbReference type="EMBL" id="SNRW01010966">
    <property type="protein sequence ID" value="KAA6375817.1"/>
    <property type="molecule type" value="Genomic_DNA"/>
</dbReference>
<dbReference type="Pfam" id="PF00069">
    <property type="entry name" value="Pkinase"/>
    <property type="match status" value="1"/>
</dbReference>
<dbReference type="GO" id="GO:0005524">
    <property type="term" value="F:ATP binding"/>
    <property type="evidence" value="ECO:0007669"/>
    <property type="project" value="InterPro"/>
</dbReference>
<feature type="domain" description="Protein kinase" evidence="1">
    <location>
        <begin position="1"/>
        <end position="92"/>
    </location>
</feature>
<dbReference type="Proteomes" id="UP000324800">
    <property type="component" value="Unassembled WGS sequence"/>
</dbReference>
<reference evidence="2 3" key="1">
    <citation type="submission" date="2019-03" db="EMBL/GenBank/DDBJ databases">
        <title>Single cell metagenomics reveals metabolic interactions within the superorganism composed of flagellate Streblomastix strix and complex community of Bacteroidetes bacteria on its surface.</title>
        <authorList>
            <person name="Treitli S.C."/>
            <person name="Kolisko M."/>
            <person name="Husnik F."/>
            <person name="Keeling P."/>
            <person name="Hampl V."/>
        </authorList>
    </citation>
    <scope>NUCLEOTIDE SEQUENCE [LARGE SCALE GENOMIC DNA]</scope>
    <source>
        <strain evidence="2">ST1C</strain>
    </source>
</reference>
<protein>
    <recommendedName>
        <fullName evidence="1">Protein kinase domain-containing protein</fullName>
    </recommendedName>
</protein>
<proteinExistence type="predicted"/>
<evidence type="ECO:0000313" key="2">
    <source>
        <dbReference type="EMBL" id="KAA6375817.1"/>
    </source>
</evidence>
<dbReference type="Gene3D" id="1.10.510.10">
    <property type="entry name" value="Transferase(Phosphotransferase) domain 1"/>
    <property type="match status" value="1"/>
</dbReference>
<dbReference type="InterPro" id="IPR008271">
    <property type="entry name" value="Ser/Thr_kinase_AS"/>
</dbReference>
<dbReference type="InterPro" id="IPR000719">
    <property type="entry name" value="Prot_kinase_dom"/>
</dbReference>
<dbReference type="PROSITE" id="PS00108">
    <property type="entry name" value="PROTEIN_KINASE_ST"/>
    <property type="match status" value="1"/>
</dbReference>
<accession>A0A5J4UZN2</accession>
<sequence>MGCKLLVGQNLDCLIDSKTDIPVPIVRVIMKQLLEGLRVMHGKGLVHRDIKGLNILLHSPPESGRVIIKIADFGLVKHQDQALKSMKMTVVG</sequence>
<gene>
    <name evidence="2" type="ORF">EZS28_028656</name>
</gene>
<evidence type="ECO:0000259" key="1">
    <source>
        <dbReference type="PROSITE" id="PS50011"/>
    </source>
</evidence>